<dbReference type="Proteomes" id="UP000050525">
    <property type="component" value="Unassembled WGS sequence"/>
</dbReference>
<proteinExistence type="predicted"/>
<dbReference type="AlphaFoldDB" id="A0A151NZS1"/>
<keyword evidence="2" id="KW-1185">Reference proteome</keyword>
<sequence length="82" mass="9069">MMMITTVQMCLSEKNQAQNGESVLLLTKPLPNLLDGEAQQLQKDIEGLILPVMQGGKQPSSRHPHHQDKVQLGSFEAFTEAI</sequence>
<evidence type="ECO:0000313" key="2">
    <source>
        <dbReference type="Proteomes" id="UP000050525"/>
    </source>
</evidence>
<reference evidence="1 2" key="1">
    <citation type="journal article" date="2012" name="Genome Biol.">
        <title>Sequencing three crocodilian genomes to illuminate the evolution of archosaurs and amniotes.</title>
        <authorList>
            <person name="St John J.A."/>
            <person name="Braun E.L."/>
            <person name="Isberg S.R."/>
            <person name="Miles L.G."/>
            <person name="Chong A.Y."/>
            <person name="Gongora J."/>
            <person name="Dalzell P."/>
            <person name="Moran C."/>
            <person name="Bed'hom B."/>
            <person name="Abzhanov A."/>
            <person name="Burgess S.C."/>
            <person name="Cooksey A.M."/>
            <person name="Castoe T.A."/>
            <person name="Crawford N.G."/>
            <person name="Densmore L.D."/>
            <person name="Drew J.C."/>
            <person name="Edwards S.V."/>
            <person name="Faircloth B.C."/>
            <person name="Fujita M.K."/>
            <person name="Greenwold M.J."/>
            <person name="Hoffmann F.G."/>
            <person name="Howard J.M."/>
            <person name="Iguchi T."/>
            <person name="Janes D.E."/>
            <person name="Khan S.Y."/>
            <person name="Kohno S."/>
            <person name="de Koning A.J."/>
            <person name="Lance S.L."/>
            <person name="McCarthy F.M."/>
            <person name="McCormack J.E."/>
            <person name="Merchant M.E."/>
            <person name="Peterson D.G."/>
            <person name="Pollock D.D."/>
            <person name="Pourmand N."/>
            <person name="Raney B.J."/>
            <person name="Roessler K.A."/>
            <person name="Sanford J.R."/>
            <person name="Sawyer R.H."/>
            <person name="Schmidt C.J."/>
            <person name="Triplett E.W."/>
            <person name="Tuberville T.D."/>
            <person name="Venegas-Anaya M."/>
            <person name="Howard J.T."/>
            <person name="Jarvis E.D."/>
            <person name="Guillette L.J.Jr."/>
            <person name="Glenn T.C."/>
            <person name="Green R.E."/>
            <person name="Ray D.A."/>
        </authorList>
    </citation>
    <scope>NUCLEOTIDE SEQUENCE [LARGE SCALE GENOMIC DNA]</scope>
    <source>
        <strain evidence="1">KSC_2009_1</strain>
    </source>
</reference>
<dbReference type="EMBL" id="AKHW03001467">
    <property type="protein sequence ID" value="KYO42382.1"/>
    <property type="molecule type" value="Genomic_DNA"/>
</dbReference>
<organism evidence="1 2">
    <name type="scientific">Alligator mississippiensis</name>
    <name type="common">American alligator</name>
    <dbReference type="NCBI Taxonomy" id="8496"/>
    <lineage>
        <taxon>Eukaryota</taxon>
        <taxon>Metazoa</taxon>
        <taxon>Chordata</taxon>
        <taxon>Craniata</taxon>
        <taxon>Vertebrata</taxon>
        <taxon>Euteleostomi</taxon>
        <taxon>Archelosauria</taxon>
        <taxon>Archosauria</taxon>
        <taxon>Crocodylia</taxon>
        <taxon>Alligatoridae</taxon>
        <taxon>Alligatorinae</taxon>
        <taxon>Alligator</taxon>
    </lineage>
</organism>
<gene>
    <name evidence="1" type="ORF">Y1Q_0022232</name>
</gene>
<accession>A0A151NZS1</accession>
<name>A0A151NZS1_ALLMI</name>
<comment type="caution">
    <text evidence="1">The sequence shown here is derived from an EMBL/GenBank/DDBJ whole genome shotgun (WGS) entry which is preliminary data.</text>
</comment>
<protein>
    <submittedName>
        <fullName evidence="1">Uncharacterized protein</fullName>
    </submittedName>
</protein>
<evidence type="ECO:0000313" key="1">
    <source>
        <dbReference type="EMBL" id="KYO42382.1"/>
    </source>
</evidence>